<protein>
    <submittedName>
        <fullName evidence="1">Uncharacterized protein</fullName>
    </submittedName>
</protein>
<dbReference type="EMBL" id="GBXM01074179">
    <property type="protein sequence ID" value="JAH34398.1"/>
    <property type="molecule type" value="Transcribed_RNA"/>
</dbReference>
<name>A0A0E9S1L3_ANGAN</name>
<reference evidence="1" key="1">
    <citation type="submission" date="2014-11" db="EMBL/GenBank/DDBJ databases">
        <authorList>
            <person name="Amaro Gonzalez C."/>
        </authorList>
    </citation>
    <scope>NUCLEOTIDE SEQUENCE</scope>
</reference>
<accession>A0A0E9S1L3</accession>
<evidence type="ECO:0000313" key="1">
    <source>
        <dbReference type="EMBL" id="JAH34398.1"/>
    </source>
</evidence>
<sequence>MLSLCLSCSVILKEMLKICFIDVIFFSTALLSIL</sequence>
<dbReference type="AlphaFoldDB" id="A0A0E9S1L3"/>
<reference evidence="1" key="2">
    <citation type="journal article" date="2015" name="Fish Shellfish Immunol.">
        <title>Early steps in the European eel (Anguilla anguilla)-Vibrio vulnificus interaction in the gills: Role of the RtxA13 toxin.</title>
        <authorList>
            <person name="Callol A."/>
            <person name="Pajuelo D."/>
            <person name="Ebbesson L."/>
            <person name="Teles M."/>
            <person name="MacKenzie S."/>
            <person name="Amaro C."/>
        </authorList>
    </citation>
    <scope>NUCLEOTIDE SEQUENCE</scope>
</reference>
<organism evidence="1">
    <name type="scientific">Anguilla anguilla</name>
    <name type="common">European freshwater eel</name>
    <name type="synonym">Muraena anguilla</name>
    <dbReference type="NCBI Taxonomy" id="7936"/>
    <lineage>
        <taxon>Eukaryota</taxon>
        <taxon>Metazoa</taxon>
        <taxon>Chordata</taxon>
        <taxon>Craniata</taxon>
        <taxon>Vertebrata</taxon>
        <taxon>Euteleostomi</taxon>
        <taxon>Actinopterygii</taxon>
        <taxon>Neopterygii</taxon>
        <taxon>Teleostei</taxon>
        <taxon>Anguilliformes</taxon>
        <taxon>Anguillidae</taxon>
        <taxon>Anguilla</taxon>
    </lineage>
</organism>
<proteinExistence type="predicted"/>